<reference evidence="7" key="2">
    <citation type="submission" date="2021-04" db="EMBL/GenBank/DDBJ databases">
        <authorList>
            <person name="Gilroy R."/>
        </authorList>
    </citation>
    <scope>NUCLEOTIDE SEQUENCE</scope>
    <source>
        <strain evidence="7">ChiBcec8-14828</strain>
    </source>
</reference>
<evidence type="ECO:0000256" key="3">
    <source>
        <dbReference type="ARBA" id="ARBA00022989"/>
    </source>
</evidence>
<evidence type="ECO:0000259" key="6">
    <source>
        <dbReference type="Pfam" id="PF00916"/>
    </source>
</evidence>
<reference evidence="7" key="1">
    <citation type="journal article" date="2021" name="PeerJ">
        <title>Extensive microbial diversity within the chicken gut microbiome revealed by metagenomics and culture.</title>
        <authorList>
            <person name="Gilroy R."/>
            <person name="Ravi A."/>
            <person name="Getino M."/>
            <person name="Pursley I."/>
            <person name="Horton D.L."/>
            <person name="Alikhan N.F."/>
            <person name="Baker D."/>
            <person name="Gharbi K."/>
            <person name="Hall N."/>
            <person name="Watson M."/>
            <person name="Adriaenssens E.M."/>
            <person name="Foster-Nyarko E."/>
            <person name="Jarju S."/>
            <person name="Secka A."/>
            <person name="Antonio M."/>
            <person name="Oren A."/>
            <person name="Chaudhuri R.R."/>
            <person name="La Ragione R."/>
            <person name="Hildebrand F."/>
            <person name="Pallen M.J."/>
        </authorList>
    </citation>
    <scope>NUCLEOTIDE SEQUENCE</scope>
    <source>
        <strain evidence="7">ChiBcec8-14828</strain>
    </source>
</reference>
<feature type="transmembrane region" description="Helical" evidence="5">
    <location>
        <begin position="122"/>
        <end position="141"/>
    </location>
</feature>
<evidence type="ECO:0000313" key="7">
    <source>
        <dbReference type="EMBL" id="HJB40055.1"/>
    </source>
</evidence>
<keyword evidence="4 5" id="KW-0472">Membrane</keyword>
<feature type="transmembrane region" description="Helical" evidence="5">
    <location>
        <begin position="173"/>
        <end position="196"/>
    </location>
</feature>
<feature type="transmembrane region" description="Helical" evidence="5">
    <location>
        <begin position="217"/>
        <end position="238"/>
    </location>
</feature>
<feature type="domain" description="SLC26A/SulP transporter" evidence="6">
    <location>
        <begin position="7"/>
        <end position="294"/>
    </location>
</feature>
<feature type="transmembrane region" description="Helical" evidence="5">
    <location>
        <begin position="299"/>
        <end position="316"/>
    </location>
</feature>
<evidence type="ECO:0000256" key="4">
    <source>
        <dbReference type="ARBA" id="ARBA00023136"/>
    </source>
</evidence>
<evidence type="ECO:0000313" key="8">
    <source>
        <dbReference type="Proteomes" id="UP000824209"/>
    </source>
</evidence>
<feature type="transmembrane region" description="Helical" evidence="5">
    <location>
        <begin position="6"/>
        <end position="39"/>
    </location>
</feature>
<evidence type="ECO:0000256" key="2">
    <source>
        <dbReference type="ARBA" id="ARBA00022692"/>
    </source>
</evidence>
<dbReference type="GO" id="GO:0016020">
    <property type="term" value="C:membrane"/>
    <property type="evidence" value="ECO:0007669"/>
    <property type="project" value="UniProtKB-SubCell"/>
</dbReference>
<protein>
    <recommendedName>
        <fullName evidence="6">SLC26A/SulP transporter domain-containing protein</fullName>
    </recommendedName>
</protein>
<organism evidence="7 8">
    <name type="scientific">Candidatus Ruthenibacterium avium</name>
    <dbReference type="NCBI Taxonomy" id="2838751"/>
    <lineage>
        <taxon>Bacteria</taxon>
        <taxon>Bacillati</taxon>
        <taxon>Bacillota</taxon>
        <taxon>Clostridia</taxon>
        <taxon>Eubacteriales</taxon>
        <taxon>Oscillospiraceae</taxon>
        <taxon>Ruthenibacterium</taxon>
    </lineage>
</organism>
<feature type="transmembrane region" description="Helical" evidence="5">
    <location>
        <begin position="250"/>
        <end position="278"/>
    </location>
</feature>
<proteinExistence type="predicted"/>
<dbReference type="Proteomes" id="UP000824209">
    <property type="component" value="Unassembled WGS sequence"/>
</dbReference>
<accession>A0A9D2S296</accession>
<feature type="transmembrane region" description="Helical" evidence="5">
    <location>
        <begin position="89"/>
        <end position="115"/>
    </location>
</feature>
<sequence>MPTGAMAAILMSIAAQYGMSGVFAATVLAGVLLILAGIFHLGRVTAYLPMPVITGFTSGIAVVIALGQVDNFFGPTSQGSTAVEKLLHWLTNGIFQINLGAVTLGLFVVLLMVVYPKRWNSVIASSLVGIILAALLAVFAFPNAVRVGEIPTTLLLPERFTLEGMNFQKIQALLPPAISIAALCMIKSLLCGASAARMTGVPLNSDRELIAQGVGNLLSPFFGGIPATAAIARTSVAIKSGAQTRLTGMIHAVVLLVSMLLLAPAMAQIPLSALAGVLMVTAWRMNEWKTIRYLFSHRFKGAILKFGATMAAAVLFD</sequence>
<comment type="caution">
    <text evidence="7">The sequence shown here is derived from an EMBL/GenBank/DDBJ whole genome shotgun (WGS) entry which is preliminary data.</text>
</comment>
<dbReference type="InterPro" id="IPR001902">
    <property type="entry name" value="SLC26A/SulP_fam"/>
</dbReference>
<keyword evidence="2 5" id="KW-0812">Transmembrane</keyword>
<dbReference type="PANTHER" id="PTHR11814">
    <property type="entry name" value="SULFATE TRANSPORTER"/>
    <property type="match status" value="1"/>
</dbReference>
<feature type="transmembrane region" description="Helical" evidence="5">
    <location>
        <begin position="46"/>
        <end position="69"/>
    </location>
</feature>
<dbReference type="Pfam" id="PF00916">
    <property type="entry name" value="Sulfate_transp"/>
    <property type="match status" value="1"/>
</dbReference>
<dbReference type="GO" id="GO:0055085">
    <property type="term" value="P:transmembrane transport"/>
    <property type="evidence" value="ECO:0007669"/>
    <property type="project" value="InterPro"/>
</dbReference>
<evidence type="ECO:0000256" key="1">
    <source>
        <dbReference type="ARBA" id="ARBA00004141"/>
    </source>
</evidence>
<name>A0A9D2S296_9FIRM</name>
<dbReference type="AlphaFoldDB" id="A0A9D2S296"/>
<keyword evidence="3 5" id="KW-1133">Transmembrane helix</keyword>
<evidence type="ECO:0000256" key="5">
    <source>
        <dbReference type="SAM" id="Phobius"/>
    </source>
</evidence>
<gene>
    <name evidence="7" type="ORF">H9943_06625</name>
</gene>
<dbReference type="EMBL" id="DWYA01000057">
    <property type="protein sequence ID" value="HJB40055.1"/>
    <property type="molecule type" value="Genomic_DNA"/>
</dbReference>
<comment type="subcellular location">
    <subcellularLocation>
        <location evidence="1">Membrane</location>
        <topology evidence="1">Multi-pass membrane protein</topology>
    </subcellularLocation>
</comment>
<dbReference type="InterPro" id="IPR011547">
    <property type="entry name" value="SLC26A/SulP_dom"/>
</dbReference>